<dbReference type="PANTHER" id="PTHR33836:SF1">
    <property type="entry name" value="LOW-TEMPERATURE-INDUCED 65 KDA PROTEIN-RELATED"/>
    <property type="match status" value="1"/>
</dbReference>
<dbReference type="Proteomes" id="UP000827721">
    <property type="component" value="Unassembled WGS sequence"/>
</dbReference>
<dbReference type="Pfam" id="PF23402">
    <property type="entry name" value="LTI65_LTI78_NYQTKV"/>
    <property type="match status" value="1"/>
</dbReference>
<feature type="compositionally biased region" description="Polar residues" evidence="1">
    <location>
        <begin position="301"/>
        <end position="311"/>
    </location>
</feature>
<feature type="compositionally biased region" description="Basic and acidic residues" evidence="1">
    <location>
        <begin position="340"/>
        <end position="359"/>
    </location>
</feature>
<dbReference type="InterPro" id="IPR056605">
    <property type="entry name" value="LTI65_LTI78_N"/>
</dbReference>
<comment type="caution">
    <text evidence="5">The sequence shown here is derived from an EMBL/GenBank/DDBJ whole genome shotgun (WGS) entry which is preliminary data.</text>
</comment>
<feature type="compositionally biased region" description="Basic and acidic residues" evidence="1">
    <location>
        <begin position="268"/>
        <end position="295"/>
    </location>
</feature>
<accession>A0ABQ8HG98</accession>
<dbReference type="Pfam" id="PF23399">
    <property type="entry name" value="LTI65_PGEED"/>
    <property type="match status" value="1"/>
</dbReference>
<dbReference type="InterPro" id="IPR012418">
    <property type="entry name" value="CAP160"/>
</dbReference>
<dbReference type="Pfam" id="PF07918">
    <property type="entry name" value="CAP160"/>
    <property type="match status" value="3"/>
</dbReference>
<feature type="compositionally biased region" description="Polar residues" evidence="1">
    <location>
        <begin position="111"/>
        <end position="121"/>
    </location>
</feature>
<reference evidence="5 6" key="1">
    <citation type="submission" date="2021-02" db="EMBL/GenBank/DDBJ databases">
        <title>Plant Genome Project.</title>
        <authorList>
            <person name="Zhang R.-G."/>
        </authorList>
    </citation>
    <scope>NUCLEOTIDE SEQUENCE [LARGE SCALE GENOMIC DNA]</scope>
    <source>
        <tissue evidence="5">Leaves</tissue>
    </source>
</reference>
<feature type="region of interest" description="Disordered" evidence="1">
    <location>
        <begin position="1"/>
        <end position="80"/>
    </location>
</feature>
<feature type="compositionally biased region" description="Polar residues" evidence="1">
    <location>
        <begin position="360"/>
        <end position="372"/>
    </location>
</feature>
<feature type="compositionally biased region" description="Basic and acidic residues" evidence="1">
    <location>
        <begin position="178"/>
        <end position="189"/>
    </location>
</feature>
<evidence type="ECO:0000259" key="4">
    <source>
        <dbReference type="Pfam" id="PF23403"/>
    </source>
</evidence>
<feature type="compositionally biased region" description="Gly residues" evidence="1">
    <location>
        <begin position="589"/>
        <end position="599"/>
    </location>
</feature>
<feature type="domain" description="LTI65/LTI78 N-terminal" evidence="4">
    <location>
        <begin position="35"/>
        <end position="82"/>
    </location>
</feature>
<feature type="compositionally biased region" description="Basic and acidic residues" evidence="1">
    <location>
        <begin position="51"/>
        <end position="62"/>
    </location>
</feature>
<organism evidence="5 6">
    <name type="scientific">Xanthoceras sorbifolium</name>
    <dbReference type="NCBI Taxonomy" id="99658"/>
    <lineage>
        <taxon>Eukaryota</taxon>
        <taxon>Viridiplantae</taxon>
        <taxon>Streptophyta</taxon>
        <taxon>Embryophyta</taxon>
        <taxon>Tracheophyta</taxon>
        <taxon>Spermatophyta</taxon>
        <taxon>Magnoliopsida</taxon>
        <taxon>eudicotyledons</taxon>
        <taxon>Gunneridae</taxon>
        <taxon>Pentapetalae</taxon>
        <taxon>rosids</taxon>
        <taxon>malvids</taxon>
        <taxon>Sapindales</taxon>
        <taxon>Sapindaceae</taxon>
        <taxon>Xanthoceroideae</taxon>
        <taxon>Xanthoceras</taxon>
    </lineage>
</organism>
<evidence type="ECO:0000313" key="5">
    <source>
        <dbReference type="EMBL" id="KAH7557630.1"/>
    </source>
</evidence>
<evidence type="ECO:0000313" key="6">
    <source>
        <dbReference type="Proteomes" id="UP000827721"/>
    </source>
</evidence>
<dbReference type="Pfam" id="PF23403">
    <property type="entry name" value="LTI65_LTI78_N"/>
    <property type="match status" value="1"/>
</dbReference>
<dbReference type="EMBL" id="JAFEMO010000011">
    <property type="protein sequence ID" value="KAH7557630.1"/>
    <property type="molecule type" value="Genomic_DNA"/>
</dbReference>
<feature type="compositionally biased region" description="Polar residues" evidence="1">
    <location>
        <begin position="524"/>
        <end position="541"/>
    </location>
</feature>
<feature type="compositionally biased region" description="Polar residues" evidence="1">
    <location>
        <begin position="466"/>
        <end position="483"/>
    </location>
</feature>
<feature type="compositionally biased region" description="Basic and acidic residues" evidence="1">
    <location>
        <begin position="647"/>
        <end position="678"/>
    </location>
</feature>
<feature type="domain" description="LTI65/LTI78 NYQTKV repeat" evidence="3">
    <location>
        <begin position="289"/>
        <end position="341"/>
    </location>
</feature>
<feature type="compositionally biased region" description="Basic and acidic residues" evidence="1">
    <location>
        <begin position="1"/>
        <end position="39"/>
    </location>
</feature>
<name>A0ABQ8HG98_9ROSI</name>
<gene>
    <name evidence="5" type="ORF">JRO89_XS11G0193300</name>
</gene>
<feature type="compositionally biased region" description="Basic and acidic residues" evidence="1">
    <location>
        <begin position="560"/>
        <end position="577"/>
    </location>
</feature>
<feature type="compositionally biased region" description="Acidic residues" evidence="1">
    <location>
        <begin position="63"/>
        <end position="74"/>
    </location>
</feature>
<evidence type="ECO:0000259" key="2">
    <source>
        <dbReference type="Pfam" id="PF23399"/>
    </source>
</evidence>
<evidence type="ECO:0000256" key="1">
    <source>
        <dbReference type="SAM" id="MobiDB-lite"/>
    </source>
</evidence>
<feature type="compositionally biased region" description="Basic and acidic residues" evidence="1">
    <location>
        <begin position="625"/>
        <end position="639"/>
    </location>
</feature>
<dbReference type="InterPro" id="IPR057058">
    <property type="entry name" value="LTI65_LTI78_NYQTKV"/>
</dbReference>
<dbReference type="InterPro" id="IPR037491">
    <property type="entry name" value="LTI78/LTI65"/>
</dbReference>
<feature type="compositionally biased region" description="Low complexity" evidence="1">
    <location>
        <begin position="733"/>
        <end position="753"/>
    </location>
</feature>
<evidence type="ECO:0000259" key="3">
    <source>
        <dbReference type="Pfam" id="PF23402"/>
    </source>
</evidence>
<dbReference type="PANTHER" id="PTHR33836">
    <property type="entry name" value="LOW-TEMPERATURE-INDUCED 65 KDA PROTEIN-RELATED"/>
    <property type="match status" value="1"/>
</dbReference>
<protein>
    <submittedName>
        <fullName evidence="5">Uncharacterized protein</fullName>
    </submittedName>
</protein>
<sequence>MDSEMDRAHGLGHGQIHEQEHHHTVVEGDQDEHPYEKKSVMTRVKAKARKIKDSITKHGQDHDQEDDEDEEMVGDPDIHGAPKVLGDFGYLLGVCCESFTAAGRTAGQVGDSKTSAVNPGRSTAMDVDPFVQNVKPGSHIHGQEGQHRVTPGSTTVMGGVPHGPEKTHASHNAPGIHQTRDNDPSRKVDATPQMPVSLDPPGIHHSSDNVPHATPQMPVSFGPPGIHHSSDNVPSRTVAGDAPGIHHSRDNVPSSKVVGDRPGINSSRDNDPSRTFVHGEQDRRGQPKVNLKEDTAAPGAYTSSNYQTKVTDPTGKGFAGGEAAGVTSVLHSLDKLKVHDDESKAKTRQEHNLATRNEDMLSSTVPTGTHDQFSPELTPPKSVTAGETFDSTKPKEHASHDDEVAVSPSSQSSYAEKISYATSAIAGKAFSAKNVMASKLGYGEKDNTTGGHVMHTPHEEGAGRPSSDQSSYTEKIPSATSASADKPISAKNVVASKLGYGQKDNTTGGHVMHPPHDEGAGRPSSDQSSYTEKIPSATSASADKPISAKNVVASKLGYGSEKDNTGGHAMHQHEGGDKNYVPSSAVGSTGTGTGTGTGTSPGTHTSNQQHGVGGQRKGGVSVKDYVTEKLRPGEEDRALSEVISETLQKRKPEDKRKPEEAARPVKEVVSDAFHKRNEEPDEEETRRPMGKVTESEEVARRLGTTKDDHDPGVGNKGMVDTIKGAVGSWFGKGDQSQVSQLGQGDQSQGSQLGKFPVVNPNSDSNEI</sequence>
<keyword evidence="6" id="KW-1185">Reference proteome</keyword>
<proteinExistence type="predicted"/>
<feature type="compositionally biased region" description="Basic and acidic residues" evidence="1">
    <location>
        <begin position="390"/>
        <end position="403"/>
    </location>
</feature>
<feature type="region of interest" description="Disordered" evidence="1">
    <location>
        <begin position="106"/>
        <end position="320"/>
    </location>
</feature>
<feature type="domain" description="LTI65/LTI78 PGEED repeat" evidence="2">
    <location>
        <begin position="619"/>
        <end position="647"/>
    </location>
</feature>
<feature type="region of interest" description="Disordered" evidence="1">
    <location>
        <begin position="441"/>
        <end position="767"/>
    </location>
</feature>
<feature type="compositionally biased region" description="Basic and acidic residues" evidence="1">
    <location>
        <begin position="693"/>
        <end position="711"/>
    </location>
</feature>
<dbReference type="InterPro" id="IPR057059">
    <property type="entry name" value="LTI65/LTI78_PGEED"/>
</dbReference>
<feature type="region of interest" description="Disordered" evidence="1">
    <location>
        <begin position="340"/>
        <end position="413"/>
    </location>
</feature>